<reference evidence="9 10" key="2">
    <citation type="submission" date="2018-11" db="EMBL/GenBank/DDBJ databases">
        <authorList>
            <consortium name="Pathogen Informatics"/>
        </authorList>
    </citation>
    <scope>NUCLEOTIDE SEQUENCE [LARGE SCALE GENOMIC DNA]</scope>
</reference>
<dbReference type="EMBL" id="UZAE01012810">
    <property type="protein sequence ID" value="VDO06789.1"/>
    <property type="molecule type" value="Genomic_DNA"/>
</dbReference>
<evidence type="ECO:0000313" key="11">
    <source>
        <dbReference type="WBParaSite" id="HNAJ_0000994401-mRNA-1"/>
    </source>
</evidence>
<organism evidence="11">
    <name type="scientific">Rodentolepis nana</name>
    <name type="common">Dwarf tapeworm</name>
    <name type="synonym">Hymenolepis nana</name>
    <dbReference type="NCBI Taxonomy" id="102285"/>
    <lineage>
        <taxon>Eukaryota</taxon>
        <taxon>Metazoa</taxon>
        <taxon>Spiralia</taxon>
        <taxon>Lophotrochozoa</taxon>
        <taxon>Platyhelminthes</taxon>
        <taxon>Cestoda</taxon>
        <taxon>Eucestoda</taxon>
        <taxon>Cyclophyllidea</taxon>
        <taxon>Hymenolepididae</taxon>
        <taxon>Rodentolepis</taxon>
    </lineage>
</organism>
<feature type="region of interest" description="Disordered" evidence="5">
    <location>
        <begin position="122"/>
        <end position="207"/>
    </location>
</feature>
<dbReference type="GO" id="GO:0006897">
    <property type="term" value="P:endocytosis"/>
    <property type="evidence" value="ECO:0007669"/>
    <property type="project" value="UniProtKB-KW"/>
</dbReference>
<dbReference type="PANTHER" id="PTHR10529">
    <property type="entry name" value="AP COMPLEX SUBUNIT MU"/>
    <property type="match status" value="1"/>
</dbReference>
<keyword evidence="6" id="KW-0732">Signal</keyword>
<evidence type="ECO:0000256" key="3">
    <source>
        <dbReference type="ARBA" id="ARBA00022490"/>
    </source>
</evidence>
<keyword evidence="4" id="KW-0254">Endocytosis</keyword>
<feature type="compositionally biased region" description="Polar residues" evidence="5">
    <location>
        <begin position="433"/>
        <end position="461"/>
    </location>
</feature>
<dbReference type="OrthoDB" id="10063141at2759"/>
<dbReference type="Gene3D" id="2.60.40.1170">
    <property type="entry name" value="Mu homology domain, subdomain B"/>
    <property type="match status" value="1"/>
</dbReference>
<dbReference type="SUPFAM" id="SSF49447">
    <property type="entry name" value="Second domain of Mu2 adaptin subunit (ap50) of ap2 adaptor"/>
    <property type="match status" value="1"/>
</dbReference>
<dbReference type="PROSITE" id="PS51070">
    <property type="entry name" value="SHD"/>
    <property type="match status" value="1"/>
</dbReference>
<sequence>MPLFYTLLIRFLAIAFILGPLPSDPDPNFPFQSHFEKKHILPNPKKGLQNIIGGEKRKQRLKRKEKAELERIIKAAPKAQPIKTQEDHQASPAKSYLSDWREFQARIQATVTDTTSRLESLKWAAEPTPDKKKSSSSWANFEAHQEPQVVENWAEFEEEESEGQNHIEESSYQETHSGQPLQGEPFNQSTEPVVQEDDWADFDHLRSGDPSIDLTSLNLNQTAVEEWSSQPQPEREVETDNWADLVALRFPESGQSASGVPSGNNWANFAQNQEEGRADYPDGQSKSQDCQDLSWFEIESEQNQRSIVETLTEATLGNVEQGFDSPIGSPKTTEKAPIDLSWSESEPRDTHRDYPLVSSEQFAQESYQDQIQSLGAQISHQQGKPDIPANFENELISRNIQEKSRETSISQSSSFDQHSSTPSQIQHYGYDDPSSQVTTEIYQSSVDEPTVMEESSTATSVTDHEHTKDYHYDYLPNSNDNVKQNSQPTEFDTSYGYDDSDGEKHLAQEISSVASSEVNEFVSDVIGTAETEMETQAIAPEIVELYTNSGRIKPKAVRQGTITENNPFRRVSRTENSENADQEPNDEQLALDDEKTTLATVTLFSQSVHDEDEDVEEEASHEYENSEIATTPKDKDFDPFQTIYPTSDKESSSENEDESDRTIPQISIKMEKLNNEKSKLETVNIPILPAPPKTETPAYSGDLIVAGDDFESGFSKTTVGSANLECDSQVPEGWETFTSDTTAAPEESTEATDNELMKAFEVDWTKPPVPVAAIPEAPRSETPDPELEIPFNPPPPENPVWRMWIRYPEKKKKMKQVSKYTTDRTWKEIAITLSDDRGRCEINLHDIDPESKEHIKQPYRTLRVEPYMQLSRCKLQQYDKYGKLNIFKVNHVAYKELPGMRPEKFSIKTFQNLISHKPKQNVVLDHLPVYTEILKFGSMDRPLMRSLMTVLEDSLMKIPAHKDEGINYTHEEVCCYVVDEYVGKLSVAGIIEEQKARTRIFCSAFVNGSPHIVLGINDKWRFGREVVRRSDILPVLHDDWITIWKPEFHSLLEMNDYDKDHLLKFYPLDGCKFELMRFRVSLRHNRELPMQIHCTYSIDDRKISMRCELMVPGYFTATGRSGATPCEDVEIRIPVPEEWIYHFRVEKHNKMGSVHSTLRKPGKIKGLERITQMAQSLLPPSLLEASIGLAKYEHIFKAIVWRIPRIPDKNEASYRPHLLTCNLLLSPHDTVPEWDTLEKDVHIEFTMPSSTVSGTTVRSISVETTGNAEKFVKYTAKYRLTKSIDYQLGHRKDKPLVGILDVEVEAQNSSSDSEQEPEEEKNVGLNTKCEAENKVTIEGGVAVDDLIGEGLRSTTPTQPAQPDTSQSNELVDIFG</sequence>
<proteinExistence type="inferred from homology"/>
<comment type="subcellular location">
    <subcellularLocation>
        <location evidence="1">Cytoplasm</location>
    </subcellularLocation>
</comment>
<feature type="chain" id="PRO_5043131995" evidence="6">
    <location>
        <begin position="24"/>
        <end position="1375"/>
    </location>
</feature>
<evidence type="ECO:0000256" key="2">
    <source>
        <dbReference type="ARBA" id="ARBA00005579"/>
    </source>
</evidence>
<feature type="region of interest" description="Disordered" evidence="5">
    <location>
        <begin position="253"/>
        <end position="289"/>
    </location>
</feature>
<dbReference type="STRING" id="102285.A0A0R3TQW0"/>
<dbReference type="GO" id="GO:0005737">
    <property type="term" value="C:cytoplasm"/>
    <property type="evidence" value="ECO:0007669"/>
    <property type="project" value="UniProtKB-SubCell"/>
</dbReference>
<feature type="domain" description="SHD" evidence="7">
    <location>
        <begin position="800"/>
        <end position="966"/>
    </location>
</feature>
<feature type="compositionally biased region" description="Low complexity" evidence="5">
    <location>
        <begin position="408"/>
        <end position="424"/>
    </location>
</feature>
<evidence type="ECO:0000259" key="8">
    <source>
        <dbReference type="PROSITE" id="PS51072"/>
    </source>
</evidence>
<feature type="compositionally biased region" description="Polar residues" evidence="5">
    <location>
        <begin position="253"/>
        <end position="273"/>
    </location>
</feature>
<name>A0A0R3TQW0_RODNA</name>
<evidence type="ECO:0000256" key="5">
    <source>
        <dbReference type="SAM" id="MobiDB-lite"/>
    </source>
</evidence>
<feature type="region of interest" description="Disordered" evidence="5">
    <location>
        <begin position="320"/>
        <end position="352"/>
    </location>
</feature>
<feature type="compositionally biased region" description="Polar residues" evidence="5">
    <location>
        <begin position="1352"/>
        <end position="1369"/>
    </location>
</feature>
<keyword evidence="3" id="KW-0963">Cytoplasm</keyword>
<feature type="region of interest" description="Disordered" evidence="5">
    <location>
        <begin position="402"/>
        <end position="466"/>
    </location>
</feature>
<protein>
    <submittedName>
        <fullName evidence="11">Protein transport protein sec16</fullName>
    </submittedName>
</protein>
<dbReference type="InterPro" id="IPR012320">
    <property type="entry name" value="SHD_dom"/>
</dbReference>
<feature type="signal peptide" evidence="6">
    <location>
        <begin position="1"/>
        <end position="23"/>
    </location>
</feature>
<feature type="region of interest" description="Disordered" evidence="5">
    <location>
        <begin position="1347"/>
        <end position="1375"/>
    </location>
</feature>
<dbReference type="InterPro" id="IPR028565">
    <property type="entry name" value="MHD"/>
</dbReference>
<dbReference type="InterPro" id="IPR050431">
    <property type="entry name" value="Adaptor_comp_med_subunit"/>
</dbReference>
<feature type="region of interest" description="Disordered" evidence="5">
    <location>
        <begin position="1305"/>
        <end position="1327"/>
    </location>
</feature>
<feature type="compositionally biased region" description="Acidic residues" evidence="5">
    <location>
        <begin position="578"/>
        <end position="591"/>
    </location>
</feature>
<evidence type="ECO:0000256" key="4">
    <source>
        <dbReference type="ARBA" id="ARBA00022583"/>
    </source>
</evidence>
<dbReference type="InterPro" id="IPR036168">
    <property type="entry name" value="AP2_Mu_C_sf"/>
</dbReference>
<evidence type="ECO:0000259" key="7">
    <source>
        <dbReference type="PROSITE" id="PS51070"/>
    </source>
</evidence>
<dbReference type="PROSITE" id="PS51072">
    <property type="entry name" value="MHD"/>
    <property type="match status" value="1"/>
</dbReference>
<evidence type="ECO:0000313" key="9">
    <source>
        <dbReference type="EMBL" id="VDO06789.1"/>
    </source>
</evidence>
<gene>
    <name evidence="9" type="ORF">HNAJ_LOCUS9939</name>
</gene>
<reference evidence="11" key="1">
    <citation type="submission" date="2017-02" db="UniProtKB">
        <authorList>
            <consortium name="WormBaseParasite"/>
        </authorList>
    </citation>
    <scope>IDENTIFICATION</scope>
</reference>
<feature type="region of interest" description="Disordered" evidence="5">
    <location>
        <begin position="605"/>
        <end position="670"/>
    </location>
</feature>
<keyword evidence="10" id="KW-1185">Reference proteome</keyword>
<accession>A0A0R3TQW0</accession>
<evidence type="ECO:0000256" key="1">
    <source>
        <dbReference type="ARBA" id="ARBA00004496"/>
    </source>
</evidence>
<dbReference type="Proteomes" id="UP000278807">
    <property type="component" value="Unassembled WGS sequence"/>
</dbReference>
<feature type="compositionally biased region" description="Polar residues" evidence="5">
    <location>
        <begin position="170"/>
        <end position="192"/>
    </location>
</feature>
<evidence type="ECO:0000313" key="10">
    <source>
        <dbReference type="Proteomes" id="UP000278807"/>
    </source>
</evidence>
<evidence type="ECO:0000256" key="6">
    <source>
        <dbReference type="SAM" id="SignalP"/>
    </source>
</evidence>
<feature type="region of interest" description="Disordered" evidence="5">
    <location>
        <begin position="556"/>
        <end position="593"/>
    </location>
</feature>
<dbReference type="Pfam" id="PF00928">
    <property type="entry name" value="Adap_comp_sub"/>
    <property type="match status" value="1"/>
</dbReference>
<dbReference type="WBParaSite" id="HNAJ_0000994401-mRNA-1">
    <property type="protein sequence ID" value="HNAJ_0000994401-mRNA-1"/>
    <property type="gene ID" value="HNAJ_0000994401"/>
</dbReference>
<comment type="similarity">
    <text evidence="2">Belongs to the Stoned B family.</text>
</comment>
<feature type="domain" description="MHD" evidence="8">
    <location>
        <begin position="970"/>
        <end position="1289"/>
    </location>
</feature>